<dbReference type="AlphaFoldDB" id="A0A5J4Z9M3"/>
<evidence type="ECO:0000313" key="1">
    <source>
        <dbReference type="EMBL" id="KAA8515453.1"/>
    </source>
</evidence>
<gene>
    <name evidence="1" type="ORF">F0562_018936</name>
</gene>
<sequence length="171" mass="18607">MELRRTPCGSHHKAISQSIQSLIEFLNVRRDVKWNRDIPSWPCLQNAREGTVGAPGNTPRLPWRPVNCFFLVGTILHDCLTWGVNTFETVFGGKVTSAHGESVDSVRALADCAGEKPTTGCGVRGEGREYEVAVLAISAVSGKVACCVGTGHLDSAEPETKAWEDTRKKDK</sequence>
<organism evidence="1 2">
    <name type="scientific">Nyssa sinensis</name>
    <dbReference type="NCBI Taxonomy" id="561372"/>
    <lineage>
        <taxon>Eukaryota</taxon>
        <taxon>Viridiplantae</taxon>
        <taxon>Streptophyta</taxon>
        <taxon>Embryophyta</taxon>
        <taxon>Tracheophyta</taxon>
        <taxon>Spermatophyta</taxon>
        <taxon>Magnoliopsida</taxon>
        <taxon>eudicotyledons</taxon>
        <taxon>Gunneridae</taxon>
        <taxon>Pentapetalae</taxon>
        <taxon>asterids</taxon>
        <taxon>Cornales</taxon>
        <taxon>Nyssaceae</taxon>
        <taxon>Nyssa</taxon>
    </lineage>
</organism>
<name>A0A5J4Z9M3_9ASTE</name>
<proteinExistence type="predicted"/>
<dbReference type="Proteomes" id="UP000325577">
    <property type="component" value="Linkage Group LG9"/>
</dbReference>
<evidence type="ECO:0000313" key="2">
    <source>
        <dbReference type="Proteomes" id="UP000325577"/>
    </source>
</evidence>
<keyword evidence="2" id="KW-1185">Reference proteome</keyword>
<accession>A0A5J4Z9M3</accession>
<reference evidence="1 2" key="1">
    <citation type="submission" date="2019-09" db="EMBL/GenBank/DDBJ databases">
        <title>A chromosome-level genome assembly of the Chinese tupelo Nyssa sinensis.</title>
        <authorList>
            <person name="Yang X."/>
            <person name="Kang M."/>
            <person name="Yang Y."/>
            <person name="Xiong H."/>
            <person name="Wang M."/>
            <person name="Zhang Z."/>
            <person name="Wang Z."/>
            <person name="Wu H."/>
            <person name="Ma T."/>
            <person name="Liu J."/>
            <person name="Xi Z."/>
        </authorList>
    </citation>
    <scope>NUCLEOTIDE SEQUENCE [LARGE SCALE GENOMIC DNA]</scope>
    <source>
        <strain evidence="1">J267</strain>
        <tissue evidence="1">Leaf</tissue>
    </source>
</reference>
<dbReference type="EMBL" id="CM018052">
    <property type="protein sequence ID" value="KAA8515453.1"/>
    <property type="molecule type" value="Genomic_DNA"/>
</dbReference>
<protein>
    <submittedName>
        <fullName evidence="1">Uncharacterized protein</fullName>
    </submittedName>
</protein>